<evidence type="ECO:0000256" key="1">
    <source>
        <dbReference type="SAM" id="MobiDB-lite"/>
    </source>
</evidence>
<dbReference type="PANTHER" id="PTHR31901:SF9">
    <property type="entry name" value="GH3 DOMAIN-CONTAINING PROTEIN"/>
    <property type="match status" value="1"/>
</dbReference>
<evidence type="ECO:0000313" key="3">
    <source>
        <dbReference type="EMBL" id="NMQ04591.1"/>
    </source>
</evidence>
<keyword evidence="4" id="KW-1185">Reference proteome</keyword>
<dbReference type="EMBL" id="SPMX01000010">
    <property type="protein sequence ID" value="NMQ04591.1"/>
    <property type="molecule type" value="Genomic_DNA"/>
</dbReference>
<dbReference type="InterPro" id="IPR004993">
    <property type="entry name" value="GH3"/>
</dbReference>
<dbReference type="Pfam" id="PF23571">
    <property type="entry name" value="GH3_M"/>
    <property type="match status" value="1"/>
</dbReference>
<evidence type="ECO:0000259" key="2">
    <source>
        <dbReference type="Pfam" id="PF23571"/>
    </source>
</evidence>
<sequence length="606" mass="67334">MVAAVGQPRRLRCLLDSARRDQRPRPAGGREWRRLRAPCRLLRAPDQAPRGGARALCAANPYRRRRVPGRRCAARAGSVHRKRRGAADPDRRGRRPSYPENRVSRFGTLVTPLLRAYCAPRAWRFARALDDVATTQRRTLARILRAVVSTGYASSLSLRADETPDTFRTKAPIIDYAAIEPWIAAQRSGQIAALAAGRIRCYEPTSGSSGEIKRIPYNDALLGAFRSTFAIWTHDLLRHVLRLRSGRTFLSVSPPLVGETGLQDDREYLGGVLQSLLGRFLVTPPRLRDPAAFRDALACALVAAHDLEIVSVWNPSYLLILLEHFEVHRERLLPTLPAERRALLSADRLSWQEVWPSLQLVSCWTAEAAAAPARQLARCLPQALLQGKGLLATEAPITVPLIEAGGALPLIDEVFLELEDGQGGLHLLAEAEDGAEYALLVTQAGGLLRYRLGDRLRVCGRHRDTPLLEFIGRADAVSDLVGEKIGEAFVARILAENARADAFCTVLPRLPEVGRPRYCLLTDDPNPELARRLEEGLSQAFRYREARLLAQLDAVEVRVRPDMRRCVHDALIASGRKAGDIKDRALIPSLEIARQVHLRSDRRLLV</sequence>
<comment type="caution">
    <text evidence="3">The sequence shown here is derived from an EMBL/GenBank/DDBJ whole genome shotgun (WGS) entry which is preliminary data.</text>
</comment>
<feature type="compositionally biased region" description="Basic residues" evidence="1">
    <location>
        <begin position="68"/>
        <end position="84"/>
    </location>
</feature>
<dbReference type="SUPFAM" id="SSF56801">
    <property type="entry name" value="Acetyl-CoA synthetase-like"/>
    <property type="match status" value="1"/>
</dbReference>
<protein>
    <submittedName>
        <fullName evidence="3">GH3 auxin-responsive promoter</fullName>
    </submittedName>
</protein>
<dbReference type="InterPro" id="IPR055377">
    <property type="entry name" value="GH3_M"/>
</dbReference>
<dbReference type="Pfam" id="PF03321">
    <property type="entry name" value="GH3"/>
    <property type="match status" value="1"/>
</dbReference>
<reference evidence="3" key="1">
    <citation type="submission" date="2019-03" db="EMBL/GenBank/DDBJ databases">
        <title>Metabolic reconstructions from genomes of highly enriched 'Candidatus Accumulibacter' and 'Candidatus Competibacter' bioreactor populations.</title>
        <authorList>
            <person name="Annavajhala M.K."/>
            <person name="Welles L."/>
            <person name="Abbas B."/>
            <person name="Sorokin D."/>
            <person name="Park H."/>
            <person name="Van Loosdrecht M."/>
            <person name="Chandran K."/>
        </authorList>
    </citation>
    <scope>NUCLEOTIDE SEQUENCE</scope>
    <source>
        <strain evidence="3">SBR_L</strain>
    </source>
</reference>
<gene>
    <name evidence="3" type="ORF">E4Q08_04615</name>
</gene>
<evidence type="ECO:0000313" key="4">
    <source>
        <dbReference type="Proteomes" id="UP000886469"/>
    </source>
</evidence>
<dbReference type="PANTHER" id="PTHR31901">
    <property type="entry name" value="GH3 DOMAIN-CONTAINING PROTEIN"/>
    <property type="match status" value="1"/>
</dbReference>
<name>A0ABX1T6J5_9PROT</name>
<feature type="domain" description="GH3 middle" evidence="2">
    <location>
        <begin position="426"/>
        <end position="473"/>
    </location>
</feature>
<dbReference type="Proteomes" id="UP000886469">
    <property type="component" value="Unassembled WGS sequence"/>
</dbReference>
<accession>A0ABX1T6J5</accession>
<proteinExistence type="predicted"/>
<feature type="region of interest" description="Disordered" evidence="1">
    <location>
        <begin position="68"/>
        <end position="101"/>
    </location>
</feature>
<organism evidence="3 4">
    <name type="scientific">Candidatus Accumulibacter contiguus</name>
    <dbReference type="NCBI Taxonomy" id="2954381"/>
    <lineage>
        <taxon>Bacteria</taxon>
        <taxon>Pseudomonadati</taxon>
        <taxon>Pseudomonadota</taxon>
        <taxon>Betaproteobacteria</taxon>
        <taxon>Candidatus Accumulibacter</taxon>
    </lineage>
</organism>